<comment type="caution">
    <text evidence="4">The sequence shown here is derived from an EMBL/GenBank/DDBJ whole genome shotgun (WGS) entry which is preliminary data.</text>
</comment>
<dbReference type="InterPro" id="IPR006558">
    <property type="entry name" value="LamG-like"/>
</dbReference>
<dbReference type="Proteomes" id="UP000034175">
    <property type="component" value="Unassembled WGS sequence"/>
</dbReference>
<sequence>MTSLRRIEGIVRFINIADRAQRAVANFPCGKFGWTNTQIIIELPVDAPFNATDVLEIQIERTDGRHSNFGKFTVNSDPLGPGICAISESCGESGTLFNVAGKRFGTAGGNIVFRNTSTAVETLAAKSPPDWSDESIQNVAVPAGLPDASYSIAARIAGPPISNSNSLPFNKPCPGLPCDLDTTMLGCQEDVDVCPALGPTYSCNTTTCRCVNNPLPKVIEQNSCTIGTQSPSPYRDQTDACLNAIIGARFNKDMDDATLIKTNMRFENCGSDSACSTPVNIDISPPVWLFDFIVWGGNGEEGIVLQSPAPLNADTYYRVILRANMAAGGYGLDGNGNGVPNGSPVDDYSWIFKTSSDSCEVNSISTSPVNMSVAVLSSKPINAIPQAENCNTLNAANYNWNWTQADATIATVTNIDSDSNTRVDPKQTVAGVKAGTTTVSANITTEPTIPAGTSNITVTNKLSCSDAGLTAVWKFDEQSGSVALDSGSSGANDGALVNNPTRLSSGCRFGKCLSFDGMADYVNVGNPASLSFDNKSFSAEAWVKINALTDDAVDEGIIADYGMGGGRWMLNKNRRPNGVFRFFLDPNGVWMDNDERIAVGSTIPATGKWYHVAGVYNHSTGDVKLYVNGSLENTASGAPISIGAVNNITIGDWFDLDGDRIGNGAAPINGLIDEVRVWNKALDISEIKSIYNQACMVLDKISCSDPNLAAVWKLDENSGIIANDSTANNNDGQLKFSPTWKSGADCKFITGSCLSFDGNNNYIDIPDDPIFNFGDGATDDPFTFEAWVKRSTTNSMDVIFSKYYTFNATDRSQYWFRINTDDTLDIYLVSAGDNRIGTKTNDPLLNDTNWHHVAATYDGNENANGLKIYVDGVAAPSTPNTTIGGPPGVYVAMSETAASFQIGRYTDSANNGENFSGSIDEPRIWNKALTQEEIVSAMNQSCLAGSAGKAVISCINDVAGLWNFDEGNGTLAADGSRNRNNGTLMSGPVWNMTGCQFGNCLNFDGANDYVKLPDIFLSTPKAMTVEGWFKTTTIAQSMLFSINSYSMYINRGGQPDGSLLPFFDNNSTGDPGWGDYNDGNWHYFAATTDGSTTSLYVNGEFINSRPENISQRLDGAAVGAIYDASANWYNGSIDELRVWNRVLSAAEIKSNYQKSMTACAEATLMCSDPQLTAVWKMDEGIGIIAGDSTKNNLDGALKNGLNNTGWKSGADCKFTNGKCLEFDGVDDIVEVDDNVSLDIASVFTLSAWVYVNGDTGDHQVIAGKWYDGESIAHSYYLELTPELHPEIGVNSAGCISPNAISANEWHFVAGTNDGATQKIYVDGVLKNSCNNGGSPNNTSAPLTIGRWTKSDDKNPFKGRIDEVMLWNKALTDNQIQSIYNSGNGQQCLAPQKGSACDLDLTAPMCQPNVGLCEGGDPDLRCSIKSCTCQDRFIVDPAPPNPSYTADSSGGTACRNTAISVNFNENIDASTIKTSTTTVKAINPPILSESFDALPAWTEVSSLYSPHWPVVNSGASTWSINTGFIIEASSGTRLDLSGVSKMIKIIINYCGRIQATLTQAELPAVAYFTRCRLASVCKKCQME</sequence>
<evidence type="ECO:0000313" key="5">
    <source>
        <dbReference type="Proteomes" id="UP000034175"/>
    </source>
</evidence>
<reference evidence="4 5" key="1">
    <citation type="journal article" date="2015" name="Nature">
        <title>rRNA introns, odd ribosomes, and small enigmatic genomes across a large radiation of phyla.</title>
        <authorList>
            <person name="Brown C.T."/>
            <person name="Hug L.A."/>
            <person name="Thomas B.C."/>
            <person name="Sharon I."/>
            <person name="Castelle C.J."/>
            <person name="Singh A."/>
            <person name="Wilkins M.J."/>
            <person name="Williams K.H."/>
            <person name="Banfield J.F."/>
        </authorList>
    </citation>
    <scope>NUCLEOTIDE SEQUENCE [LARGE SCALE GENOMIC DNA]</scope>
</reference>
<keyword evidence="1" id="KW-0732">Signal</keyword>
<evidence type="ECO:0000259" key="3">
    <source>
        <dbReference type="SMART" id="SM00560"/>
    </source>
</evidence>
<dbReference type="SUPFAM" id="SSF49899">
    <property type="entry name" value="Concanavalin A-like lectins/glucanases"/>
    <property type="match status" value="4"/>
</dbReference>
<dbReference type="PANTHER" id="PTHR47635:SF2">
    <property type="entry name" value="LAMG-LIKE JELLYROLL FOLD DOMAIN-CONTAINING PROTEIN"/>
    <property type="match status" value="1"/>
</dbReference>
<evidence type="ECO:0000256" key="2">
    <source>
        <dbReference type="ARBA" id="ARBA00023157"/>
    </source>
</evidence>
<keyword evidence="2" id="KW-1015">Disulfide bond</keyword>
<dbReference type="PANTHER" id="PTHR47635">
    <property type="entry name" value="CUB DOMAIN-CONTAINING PROTEIN"/>
    <property type="match status" value="1"/>
</dbReference>
<organism evidence="4 5">
    <name type="scientific">Candidatus Magasanikbacteria bacterium GW2011_GWA2_46_17</name>
    <dbReference type="NCBI Taxonomy" id="1619042"/>
    <lineage>
        <taxon>Bacteria</taxon>
        <taxon>Candidatus Magasanikiibacteriota</taxon>
    </lineage>
</organism>
<feature type="domain" description="LamG-like jellyroll fold" evidence="3">
    <location>
        <begin position="1021"/>
        <end position="1146"/>
    </location>
</feature>
<evidence type="ECO:0000313" key="4">
    <source>
        <dbReference type="EMBL" id="KKU25531.1"/>
    </source>
</evidence>
<dbReference type="InterPro" id="IPR013320">
    <property type="entry name" value="ConA-like_dom_sf"/>
</dbReference>
<proteinExistence type="predicted"/>
<evidence type="ECO:0000256" key="1">
    <source>
        <dbReference type="ARBA" id="ARBA00022729"/>
    </source>
</evidence>
<protein>
    <recommendedName>
        <fullName evidence="3">LamG-like jellyroll fold domain-containing protein</fullName>
    </recommendedName>
</protein>
<dbReference type="Pfam" id="PF13385">
    <property type="entry name" value="Laminin_G_3"/>
    <property type="match status" value="4"/>
</dbReference>
<dbReference type="Gene3D" id="2.60.120.200">
    <property type="match status" value="4"/>
</dbReference>
<dbReference type="Gene3D" id="2.60.40.10">
    <property type="entry name" value="Immunoglobulins"/>
    <property type="match status" value="1"/>
</dbReference>
<feature type="domain" description="LamG-like jellyroll fold" evidence="3">
    <location>
        <begin position="535"/>
        <end position="685"/>
    </location>
</feature>
<feature type="domain" description="LamG-like jellyroll fold" evidence="3">
    <location>
        <begin position="780"/>
        <end position="932"/>
    </location>
</feature>
<name>A0A0G1NYF0_9BACT</name>
<dbReference type="InterPro" id="IPR013783">
    <property type="entry name" value="Ig-like_fold"/>
</dbReference>
<feature type="domain" description="LamG-like jellyroll fold" evidence="3">
    <location>
        <begin position="1241"/>
        <end position="1373"/>
    </location>
</feature>
<accession>A0A0G1NYF0</accession>
<gene>
    <name evidence="4" type="ORF">UX39_C0026G0003</name>
</gene>
<dbReference type="SMART" id="SM00560">
    <property type="entry name" value="LamGL"/>
    <property type="match status" value="4"/>
</dbReference>
<dbReference type="EMBL" id="LCMA01000026">
    <property type="protein sequence ID" value="KKU25531.1"/>
    <property type="molecule type" value="Genomic_DNA"/>
</dbReference>